<organism evidence="2">
    <name type="scientific">marine metagenome</name>
    <dbReference type="NCBI Taxonomy" id="408172"/>
    <lineage>
        <taxon>unclassified sequences</taxon>
        <taxon>metagenomes</taxon>
        <taxon>ecological metagenomes</taxon>
    </lineage>
</organism>
<evidence type="ECO:0000256" key="1">
    <source>
        <dbReference type="SAM" id="Phobius"/>
    </source>
</evidence>
<feature type="transmembrane region" description="Helical" evidence="1">
    <location>
        <begin position="12"/>
        <end position="30"/>
    </location>
</feature>
<dbReference type="AlphaFoldDB" id="A0A382VD95"/>
<keyword evidence="1" id="KW-0812">Transmembrane</keyword>
<keyword evidence="1" id="KW-1133">Transmembrane helix</keyword>
<gene>
    <name evidence="2" type="ORF">METZ01_LOCUS397390</name>
</gene>
<accession>A0A382VD95</accession>
<evidence type="ECO:0000313" key="2">
    <source>
        <dbReference type="EMBL" id="SVD44536.1"/>
    </source>
</evidence>
<proteinExistence type="predicted"/>
<sequence length="78" mass="8868">MITSSIKKLSSHPHLFAYGIILIGIFLRLYHIDRALGGGDENQVLLEFAYYPIEHIITTYAHGRGGHHILHTICLRLM</sequence>
<dbReference type="EMBL" id="UINC01151123">
    <property type="protein sequence ID" value="SVD44536.1"/>
    <property type="molecule type" value="Genomic_DNA"/>
</dbReference>
<keyword evidence="1" id="KW-0472">Membrane</keyword>
<reference evidence="2" key="1">
    <citation type="submission" date="2018-05" db="EMBL/GenBank/DDBJ databases">
        <authorList>
            <person name="Lanie J.A."/>
            <person name="Ng W.-L."/>
            <person name="Kazmierczak K.M."/>
            <person name="Andrzejewski T.M."/>
            <person name="Davidsen T.M."/>
            <person name="Wayne K.J."/>
            <person name="Tettelin H."/>
            <person name="Glass J.I."/>
            <person name="Rusch D."/>
            <person name="Podicherti R."/>
            <person name="Tsui H.-C.T."/>
            <person name="Winkler M.E."/>
        </authorList>
    </citation>
    <scope>NUCLEOTIDE SEQUENCE</scope>
</reference>
<name>A0A382VD95_9ZZZZ</name>
<feature type="non-terminal residue" evidence="2">
    <location>
        <position position="78"/>
    </location>
</feature>
<protein>
    <submittedName>
        <fullName evidence="2">Uncharacterized protein</fullName>
    </submittedName>
</protein>